<evidence type="ECO:0000256" key="5">
    <source>
        <dbReference type="ARBA" id="ARBA00023065"/>
    </source>
</evidence>
<gene>
    <name evidence="13" type="ORF">FHS77_003142</name>
</gene>
<dbReference type="InterPro" id="IPR001320">
    <property type="entry name" value="Iontro_rcpt_C"/>
</dbReference>
<dbReference type="SMART" id="SM00062">
    <property type="entry name" value="PBPb"/>
    <property type="match status" value="1"/>
</dbReference>
<dbReference type="RefSeq" id="WP_246431374.1">
    <property type="nucleotide sequence ID" value="NZ_JACIIU010000042.1"/>
</dbReference>
<dbReference type="InterPro" id="IPR015683">
    <property type="entry name" value="Ionotropic_Glu_rcpt"/>
</dbReference>
<keyword evidence="6 10" id="KW-0472">Membrane</keyword>
<dbReference type="Gene3D" id="3.40.190.10">
    <property type="entry name" value="Periplasmic binding protein-like II"/>
    <property type="match status" value="2"/>
</dbReference>
<evidence type="ECO:0000256" key="4">
    <source>
        <dbReference type="ARBA" id="ARBA00022989"/>
    </source>
</evidence>
<keyword evidence="2" id="KW-0813">Transport</keyword>
<dbReference type="SUPFAM" id="SSF81324">
    <property type="entry name" value="Voltage-gated potassium channels"/>
    <property type="match status" value="1"/>
</dbReference>
<dbReference type="EMBL" id="JACIIU010000042">
    <property type="protein sequence ID" value="MBB6262564.1"/>
    <property type="molecule type" value="Genomic_DNA"/>
</dbReference>
<keyword evidence="14" id="KW-1185">Reference proteome</keyword>
<keyword evidence="7" id="KW-0675">Receptor</keyword>
<organism evidence="13 14">
    <name type="scientific">Paenochrobactrum gallinarii</name>
    <dbReference type="NCBI Taxonomy" id="643673"/>
    <lineage>
        <taxon>Bacteria</taxon>
        <taxon>Pseudomonadati</taxon>
        <taxon>Pseudomonadota</taxon>
        <taxon>Alphaproteobacteria</taxon>
        <taxon>Hyphomicrobiales</taxon>
        <taxon>Brucellaceae</taxon>
        <taxon>Paenochrobactrum</taxon>
    </lineage>
</organism>
<dbReference type="PANTHER" id="PTHR18966">
    <property type="entry name" value="IONOTROPIC GLUTAMATE RECEPTOR"/>
    <property type="match status" value="1"/>
</dbReference>
<dbReference type="InterPro" id="IPR001638">
    <property type="entry name" value="Solute-binding_3/MltF_N"/>
</dbReference>
<protein>
    <submittedName>
        <fullName evidence="13">ABC-type amino acid transport substrate-binding protein</fullName>
    </submittedName>
</protein>
<sequence>MRGSGQTLFDRQFDKNFPRSWRDGIAESFYTVMSVATSGKPAARKNLFGWIGRIFQGVWLVCGIAVLAYVTSSITSVMTTLSLSSQIKSVADLSNRTIGVQPGSVSEVYAKQHNMKSQKFEHIEQAVEALLNGNIGAIIGDAPVLEYYAHTNSYKPISVIGPLFEPDKYAFGLTHGSKLTRPLTIELVGTQESGDLEVMRARYFGNGQ</sequence>
<evidence type="ECO:0000256" key="1">
    <source>
        <dbReference type="ARBA" id="ARBA00004141"/>
    </source>
</evidence>
<evidence type="ECO:0000313" key="14">
    <source>
        <dbReference type="Proteomes" id="UP000555393"/>
    </source>
</evidence>
<proteinExistence type="predicted"/>
<keyword evidence="4 10" id="KW-1133">Transmembrane helix</keyword>
<feature type="transmembrane region" description="Helical" evidence="10">
    <location>
        <begin position="50"/>
        <end position="70"/>
    </location>
</feature>
<dbReference type="SUPFAM" id="SSF53850">
    <property type="entry name" value="Periplasmic binding protein-like II"/>
    <property type="match status" value="1"/>
</dbReference>
<comment type="caution">
    <text evidence="13">The sequence shown here is derived from an EMBL/GenBank/DDBJ whole genome shotgun (WGS) entry which is preliminary data.</text>
</comment>
<keyword evidence="9" id="KW-0407">Ion channel</keyword>
<keyword evidence="5" id="KW-0406">Ion transport</keyword>
<evidence type="ECO:0000256" key="10">
    <source>
        <dbReference type="SAM" id="Phobius"/>
    </source>
</evidence>
<dbReference type="AlphaFoldDB" id="A0A841MAK9"/>
<comment type="subcellular location">
    <subcellularLocation>
        <location evidence="1">Membrane</location>
        <topology evidence="1">Multi-pass membrane protein</topology>
    </subcellularLocation>
</comment>
<evidence type="ECO:0000259" key="12">
    <source>
        <dbReference type="SMART" id="SM00079"/>
    </source>
</evidence>
<name>A0A841MAK9_9HYPH</name>
<evidence type="ECO:0000256" key="8">
    <source>
        <dbReference type="ARBA" id="ARBA00023180"/>
    </source>
</evidence>
<dbReference type="GO" id="GO:0016020">
    <property type="term" value="C:membrane"/>
    <property type="evidence" value="ECO:0007669"/>
    <property type="project" value="UniProtKB-SubCell"/>
</dbReference>
<feature type="domain" description="Ionotropic glutamate receptor C-terminal" evidence="12">
    <location>
        <begin position="14"/>
        <end position="206"/>
    </location>
</feature>
<dbReference type="GO" id="GO:0015276">
    <property type="term" value="F:ligand-gated monoatomic ion channel activity"/>
    <property type="evidence" value="ECO:0007669"/>
    <property type="project" value="InterPro"/>
</dbReference>
<evidence type="ECO:0000313" key="13">
    <source>
        <dbReference type="EMBL" id="MBB6262564.1"/>
    </source>
</evidence>
<evidence type="ECO:0000259" key="11">
    <source>
        <dbReference type="SMART" id="SM00062"/>
    </source>
</evidence>
<keyword evidence="8" id="KW-0325">Glycoprotein</keyword>
<keyword evidence="3 10" id="KW-0812">Transmembrane</keyword>
<evidence type="ECO:0000256" key="9">
    <source>
        <dbReference type="ARBA" id="ARBA00023303"/>
    </source>
</evidence>
<evidence type="ECO:0000256" key="7">
    <source>
        <dbReference type="ARBA" id="ARBA00023170"/>
    </source>
</evidence>
<dbReference type="Proteomes" id="UP000555393">
    <property type="component" value="Unassembled WGS sequence"/>
</dbReference>
<reference evidence="13 14" key="1">
    <citation type="submission" date="2020-08" db="EMBL/GenBank/DDBJ databases">
        <title>Genomic Encyclopedia of Type Strains, Phase IV (KMG-IV): sequencing the most valuable type-strain genomes for metagenomic binning, comparative biology and taxonomic classification.</title>
        <authorList>
            <person name="Goeker M."/>
        </authorList>
    </citation>
    <scope>NUCLEOTIDE SEQUENCE [LARGE SCALE GENOMIC DNA]</scope>
    <source>
        <strain evidence="13 14">DSM 22336</strain>
    </source>
</reference>
<feature type="domain" description="Solute-binding protein family 3/N-terminal" evidence="11">
    <location>
        <begin position="29"/>
        <end position="207"/>
    </location>
</feature>
<dbReference type="SMART" id="SM00079">
    <property type="entry name" value="PBPe"/>
    <property type="match status" value="1"/>
</dbReference>
<accession>A0A841MAK9</accession>
<evidence type="ECO:0000256" key="3">
    <source>
        <dbReference type="ARBA" id="ARBA00022692"/>
    </source>
</evidence>
<evidence type="ECO:0000256" key="6">
    <source>
        <dbReference type="ARBA" id="ARBA00023136"/>
    </source>
</evidence>
<evidence type="ECO:0000256" key="2">
    <source>
        <dbReference type="ARBA" id="ARBA00022448"/>
    </source>
</evidence>